<dbReference type="Pfam" id="PF13407">
    <property type="entry name" value="Peripla_BP_4"/>
    <property type="match status" value="1"/>
</dbReference>
<proteinExistence type="inferred from homology"/>
<feature type="domain" description="Periplasmic binding protein" evidence="5">
    <location>
        <begin position="41"/>
        <end position="295"/>
    </location>
</feature>
<comment type="similarity">
    <text evidence="2">Belongs to the bacterial solute-binding protein 2 family.</text>
</comment>
<comment type="subcellular location">
    <subcellularLocation>
        <location evidence="1">Cell envelope</location>
    </subcellularLocation>
</comment>
<accession>D6Y589</accession>
<dbReference type="CDD" id="cd06317">
    <property type="entry name" value="PBP1_ABC_sugar_binding-like"/>
    <property type="match status" value="1"/>
</dbReference>
<name>D6Y589_THEBD</name>
<sequence>MARRFRLFRAAAVLAATALLVPACGSGDSGGESGAGKPRVGLVQINQQAIFFNQMNEGAQQAAKEVGVDLTIFNANDDPAKQNEAIDNFVQQQFDAIIVVAIDVEGVKPAIQAAKEAGVKIIAVDAIVDSPAVDTQVGVDNAKAGQQIGEFVNEWAKEQNLSAPKIGIVGALNSYIQNVRKDSFEETVTKAGAQIVQTVDGQNRQEAALTAAENLLTSRQDLDAVYATGEPALLGTVAAINSQQAGDRVKVFGWDLTKEAIAGIDAGFVAAVVQQDPKTEGYEAVKEAYAIVNGAEPKKRIDVPVEIVTKENVDRFRSIYGG</sequence>
<evidence type="ECO:0000256" key="2">
    <source>
        <dbReference type="ARBA" id="ARBA00007639"/>
    </source>
</evidence>
<dbReference type="KEGG" id="tbi:Tbis_2582"/>
<feature type="signal peptide" evidence="4">
    <location>
        <begin position="1"/>
        <end position="25"/>
    </location>
</feature>
<organism evidence="6 7">
    <name type="scientific">Thermobispora bispora (strain ATCC 19993 / DSM 43833 / CBS 139.67 / JCM 10125 / KCTC 9307 / NBRC 14880 / R51)</name>
    <dbReference type="NCBI Taxonomy" id="469371"/>
    <lineage>
        <taxon>Bacteria</taxon>
        <taxon>Bacillati</taxon>
        <taxon>Actinomycetota</taxon>
        <taxon>Actinomycetes</taxon>
        <taxon>Streptosporangiales</taxon>
        <taxon>Streptosporangiaceae</taxon>
        <taxon>Thermobispora</taxon>
    </lineage>
</organism>
<dbReference type="PANTHER" id="PTHR46847:SF1">
    <property type="entry name" value="D-ALLOSE-BINDING PERIPLASMIC PROTEIN-RELATED"/>
    <property type="match status" value="1"/>
</dbReference>
<keyword evidence="3 4" id="KW-0732">Signal</keyword>
<evidence type="ECO:0000313" key="7">
    <source>
        <dbReference type="Proteomes" id="UP000006640"/>
    </source>
</evidence>
<dbReference type="STRING" id="469371.Tbis_2582"/>
<dbReference type="HOGENOM" id="CLU_037628_3_3_11"/>
<dbReference type="InterPro" id="IPR028082">
    <property type="entry name" value="Peripla_BP_I"/>
</dbReference>
<dbReference type="AlphaFoldDB" id="D6Y589"/>
<dbReference type="RefSeq" id="WP_013132817.1">
    <property type="nucleotide sequence ID" value="NC_014165.1"/>
</dbReference>
<evidence type="ECO:0000256" key="1">
    <source>
        <dbReference type="ARBA" id="ARBA00004196"/>
    </source>
</evidence>
<keyword evidence="7" id="KW-1185">Reference proteome</keyword>
<dbReference type="Gene3D" id="3.40.50.2300">
    <property type="match status" value="2"/>
</dbReference>
<dbReference type="GO" id="GO:0030313">
    <property type="term" value="C:cell envelope"/>
    <property type="evidence" value="ECO:0007669"/>
    <property type="project" value="UniProtKB-SubCell"/>
</dbReference>
<dbReference type="eggNOG" id="COG1879">
    <property type="taxonomic scope" value="Bacteria"/>
</dbReference>
<protein>
    <submittedName>
        <fullName evidence="6">Periplasmic binding protein/LacI transcriptional regulator</fullName>
    </submittedName>
</protein>
<dbReference type="InterPro" id="IPR025997">
    <property type="entry name" value="SBP_2_dom"/>
</dbReference>
<evidence type="ECO:0000259" key="5">
    <source>
        <dbReference type="Pfam" id="PF13407"/>
    </source>
</evidence>
<reference evidence="6 7" key="1">
    <citation type="submission" date="2010-01" db="EMBL/GenBank/DDBJ databases">
        <title>The complete genome of Thermobispora bispora DSM 43833.</title>
        <authorList>
            <consortium name="US DOE Joint Genome Institute (JGI-PGF)"/>
            <person name="Lucas S."/>
            <person name="Copeland A."/>
            <person name="Lapidus A."/>
            <person name="Glavina del Rio T."/>
            <person name="Dalin E."/>
            <person name="Tice H."/>
            <person name="Bruce D."/>
            <person name="Goodwin L."/>
            <person name="Pitluck S."/>
            <person name="Kyrpides N."/>
            <person name="Mavromatis K."/>
            <person name="Ivanova N."/>
            <person name="Mikhailova N."/>
            <person name="Chertkov O."/>
            <person name="Brettin T."/>
            <person name="Detter J.C."/>
            <person name="Han C."/>
            <person name="Larimer F."/>
            <person name="Land M."/>
            <person name="Hauser L."/>
            <person name="Markowitz V."/>
            <person name="Cheng J.-F."/>
            <person name="Hugenholtz P."/>
            <person name="Woyke T."/>
            <person name="Wu D."/>
            <person name="Jando M."/>
            <person name="Schneider S."/>
            <person name="Klenk H.-P."/>
            <person name="Eisen J.A."/>
        </authorList>
    </citation>
    <scope>NUCLEOTIDE SEQUENCE [LARGE SCALE GENOMIC DNA]</scope>
    <source>
        <strain evidence="7">ATCC 19993 / DSM 43833 / CBS 139.67 / JCM 10125 / KCTC 9307 / NBRC 14880 / R51</strain>
    </source>
</reference>
<dbReference type="Proteomes" id="UP000006640">
    <property type="component" value="Chromosome"/>
</dbReference>
<evidence type="ECO:0000256" key="4">
    <source>
        <dbReference type="SAM" id="SignalP"/>
    </source>
</evidence>
<feature type="chain" id="PRO_5039331709" evidence="4">
    <location>
        <begin position="26"/>
        <end position="322"/>
    </location>
</feature>
<evidence type="ECO:0000313" key="6">
    <source>
        <dbReference type="EMBL" id="ADG89284.1"/>
    </source>
</evidence>
<gene>
    <name evidence="6" type="ordered locus">Tbis_2582</name>
</gene>
<dbReference type="EMBL" id="CP001874">
    <property type="protein sequence ID" value="ADG89284.1"/>
    <property type="molecule type" value="Genomic_DNA"/>
</dbReference>
<dbReference type="GO" id="GO:0030246">
    <property type="term" value="F:carbohydrate binding"/>
    <property type="evidence" value="ECO:0007669"/>
    <property type="project" value="UniProtKB-ARBA"/>
</dbReference>
<dbReference type="SUPFAM" id="SSF53822">
    <property type="entry name" value="Periplasmic binding protein-like I"/>
    <property type="match status" value="1"/>
</dbReference>
<evidence type="ECO:0000256" key="3">
    <source>
        <dbReference type="ARBA" id="ARBA00022729"/>
    </source>
</evidence>
<dbReference type="PANTHER" id="PTHR46847">
    <property type="entry name" value="D-ALLOSE-BINDING PERIPLASMIC PROTEIN-RELATED"/>
    <property type="match status" value="1"/>
</dbReference>